<evidence type="ECO:0000313" key="4">
    <source>
        <dbReference type="Proteomes" id="UP001209318"/>
    </source>
</evidence>
<gene>
    <name evidence="3" type="ORF">OEV98_10580</name>
</gene>
<dbReference type="PANTHER" id="PTHR21666">
    <property type="entry name" value="PEPTIDASE-RELATED"/>
    <property type="match status" value="1"/>
</dbReference>
<feature type="domain" description="M23ase beta-sheet core" evidence="2">
    <location>
        <begin position="161"/>
        <end position="254"/>
    </location>
</feature>
<comment type="caution">
    <text evidence="3">The sequence shown here is derived from an EMBL/GenBank/DDBJ whole genome shotgun (WGS) entry which is preliminary data.</text>
</comment>
<reference evidence="3" key="1">
    <citation type="submission" date="2022-10" db="EMBL/GenBank/DDBJ databases">
        <title>Description of Fervidibacillus gen. nov. in the family Fervidibacillaceae fam. nov. with two species, Fervidibacillus albus sp. nov., and Fervidibacillus halotolerans sp. nov., isolated from tidal flat sediments.</title>
        <authorList>
            <person name="Kwon K.K."/>
            <person name="Yang S.-H."/>
        </authorList>
    </citation>
    <scope>NUCLEOTIDE SEQUENCE</scope>
    <source>
        <strain evidence="3">JCM 19140</strain>
    </source>
</reference>
<dbReference type="EMBL" id="JAOUSF010000003">
    <property type="protein sequence ID" value="MCU9614006.1"/>
    <property type="molecule type" value="Genomic_DNA"/>
</dbReference>
<proteinExistence type="predicted"/>
<dbReference type="PANTHER" id="PTHR21666:SF274">
    <property type="entry name" value="STAGE IV SPORULATION PROTEIN FA"/>
    <property type="match status" value="1"/>
</dbReference>
<dbReference type="Pfam" id="PF01551">
    <property type="entry name" value="Peptidase_M23"/>
    <property type="match status" value="1"/>
</dbReference>
<dbReference type="SUPFAM" id="SSF51261">
    <property type="entry name" value="Duplicated hybrid motif"/>
    <property type="match status" value="1"/>
</dbReference>
<dbReference type="Proteomes" id="UP001209318">
    <property type="component" value="Unassembled WGS sequence"/>
</dbReference>
<organism evidence="3 4">
    <name type="scientific">Perspicuibacillus lycopersici</name>
    <dbReference type="NCBI Taxonomy" id="1325689"/>
    <lineage>
        <taxon>Bacteria</taxon>
        <taxon>Bacillati</taxon>
        <taxon>Bacillota</taxon>
        <taxon>Bacilli</taxon>
        <taxon>Bacillales</taxon>
        <taxon>Bacillaceae</taxon>
        <taxon>Perspicuibacillus</taxon>
    </lineage>
</organism>
<dbReference type="Gene3D" id="2.70.70.10">
    <property type="entry name" value="Glucose Permease (Domain IIA)"/>
    <property type="match status" value="1"/>
</dbReference>
<evidence type="ECO:0000256" key="1">
    <source>
        <dbReference type="SAM" id="Phobius"/>
    </source>
</evidence>
<dbReference type="InterPro" id="IPR050570">
    <property type="entry name" value="Cell_wall_metabolism_enzyme"/>
</dbReference>
<accession>A0AAE3LNL8</accession>
<protein>
    <submittedName>
        <fullName evidence="3">M23 family metallopeptidase</fullName>
    </submittedName>
</protein>
<evidence type="ECO:0000259" key="2">
    <source>
        <dbReference type="Pfam" id="PF01551"/>
    </source>
</evidence>
<dbReference type="InterPro" id="IPR016047">
    <property type="entry name" value="M23ase_b-sheet_dom"/>
</dbReference>
<dbReference type="InterPro" id="IPR011055">
    <property type="entry name" value="Dup_hybrid_motif"/>
</dbReference>
<dbReference type="AlphaFoldDB" id="A0AAE3LNL8"/>
<name>A0AAE3LNL8_9BACI</name>
<dbReference type="GO" id="GO:0004222">
    <property type="term" value="F:metalloendopeptidase activity"/>
    <property type="evidence" value="ECO:0007669"/>
    <property type="project" value="TreeGrafter"/>
</dbReference>
<dbReference type="CDD" id="cd12797">
    <property type="entry name" value="M23_peptidase"/>
    <property type="match status" value="1"/>
</dbReference>
<keyword evidence="1" id="KW-0812">Transmembrane</keyword>
<keyword evidence="1" id="KW-0472">Membrane</keyword>
<sequence length="261" mass="29966">MSNRKEEIKRRIAQRKKLNRTMAMNSNAKRQSERPLFTPDYYPQEDKWFTGDKENNNETIHPLFRKEIFIFKLLAAACLVLVVAIIFQNPSQKLDSFRVAVKQVMEKDFQFATVSNWYEDTFGKPLALLPEQPKENTEEKVQKEFAMPANAKILEDFDSNKEGITIQTTKDAIVDAIQEGTVTFAGEKEGYGKTVIVQHPDSSETWYGELSEISVDLYDQVKIGDPLGKVSQAEDTVSGEFYFAIRKDEKFIDPVQVITFE</sequence>
<evidence type="ECO:0000313" key="3">
    <source>
        <dbReference type="EMBL" id="MCU9614006.1"/>
    </source>
</evidence>
<keyword evidence="1" id="KW-1133">Transmembrane helix</keyword>
<dbReference type="RefSeq" id="WP_263073241.1">
    <property type="nucleotide sequence ID" value="NZ_JAOUSF010000003.1"/>
</dbReference>
<feature type="transmembrane region" description="Helical" evidence="1">
    <location>
        <begin position="69"/>
        <end position="87"/>
    </location>
</feature>
<keyword evidence="4" id="KW-1185">Reference proteome</keyword>